<reference evidence="1 2" key="1">
    <citation type="submission" date="2021-08" db="EMBL/GenBank/DDBJ databases">
        <title>WGS assembly of Ceratopteris richardii.</title>
        <authorList>
            <person name="Marchant D.B."/>
            <person name="Chen G."/>
            <person name="Jenkins J."/>
            <person name="Shu S."/>
            <person name="Leebens-Mack J."/>
            <person name="Grimwood J."/>
            <person name="Schmutz J."/>
            <person name="Soltis P."/>
            <person name="Soltis D."/>
            <person name="Chen Z.-H."/>
        </authorList>
    </citation>
    <scope>NUCLEOTIDE SEQUENCE [LARGE SCALE GENOMIC DNA]</scope>
    <source>
        <strain evidence="1">Whitten #5841</strain>
        <tissue evidence="1">Leaf</tissue>
    </source>
</reference>
<dbReference type="Proteomes" id="UP000825935">
    <property type="component" value="Chromosome 23"/>
</dbReference>
<comment type="caution">
    <text evidence="1">The sequence shown here is derived from an EMBL/GenBank/DDBJ whole genome shotgun (WGS) entry which is preliminary data.</text>
</comment>
<dbReference type="AlphaFoldDB" id="A0A8T2RYU3"/>
<keyword evidence="2" id="KW-1185">Reference proteome</keyword>
<protein>
    <submittedName>
        <fullName evidence="1">Uncharacterized protein</fullName>
    </submittedName>
</protein>
<accession>A0A8T2RYU3</accession>
<evidence type="ECO:0000313" key="2">
    <source>
        <dbReference type="Proteomes" id="UP000825935"/>
    </source>
</evidence>
<dbReference type="EMBL" id="CM035428">
    <property type="protein sequence ID" value="KAH7300874.1"/>
    <property type="molecule type" value="Genomic_DNA"/>
</dbReference>
<evidence type="ECO:0000313" key="1">
    <source>
        <dbReference type="EMBL" id="KAH7300874.1"/>
    </source>
</evidence>
<proteinExistence type="predicted"/>
<name>A0A8T2RYU3_CERRI</name>
<sequence length="87" mass="10155">MVVSSINGLRHAPCYICTDNKLDVGYGAIRLFTHKHTNRRMHGRTFFLLQKLHIVIHVHGKHIRRVVTKGIKEASEPLLAERYNRKR</sequence>
<organism evidence="1 2">
    <name type="scientific">Ceratopteris richardii</name>
    <name type="common">Triangle waterfern</name>
    <dbReference type="NCBI Taxonomy" id="49495"/>
    <lineage>
        <taxon>Eukaryota</taxon>
        <taxon>Viridiplantae</taxon>
        <taxon>Streptophyta</taxon>
        <taxon>Embryophyta</taxon>
        <taxon>Tracheophyta</taxon>
        <taxon>Polypodiopsida</taxon>
        <taxon>Polypodiidae</taxon>
        <taxon>Polypodiales</taxon>
        <taxon>Pteridineae</taxon>
        <taxon>Pteridaceae</taxon>
        <taxon>Parkerioideae</taxon>
        <taxon>Ceratopteris</taxon>
    </lineage>
</organism>
<gene>
    <name evidence="1" type="ORF">KP509_23G001000</name>
</gene>